<evidence type="ECO:0000256" key="1">
    <source>
        <dbReference type="ARBA" id="ARBA00010139"/>
    </source>
</evidence>
<dbReference type="Gene3D" id="3.40.50.1820">
    <property type="entry name" value="alpha/beta hydrolase"/>
    <property type="match status" value="1"/>
</dbReference>
<dbReference type="Pfam" id="PF00743">
    <property type="entry name" value="FMO-like"/>
    <property type="match status" value="1"/>
</dbReference>
<dbReference type="InterPro" id="IPR036188">
    <property type="entry name" value="FAD/NAD-bd_sf"/>
</dbReference>
<organism evidence="7 8">
    <name type="scientific">Corynebacterium urogenitale</name>
    <dbReference type="NCBI Taxonomy" id="2487892"/>
    <lineage>
        <taxon>Bacteria</taxon>
        <taxon>Bacillati</taxon>
        <taxon>Actinomycetota</taxon>
        <taxon>Actinomycetes</taxon>
        <taxon>Mycobacteriales</taxon>
        <taxon>Corynebacteriaceae</taxon>
        <taxon>Corynebacterium</taxon>
    </lineage>
</organism>
<reference evidence="8" key="1">
    <citation type="submission" date="2019-10" db="EMBL/GenBank/DDBJ databases">
        <title>Complete genome sequence of Corynebacterium urogenitalis DSM 108747, isolated from the genital tract of a cow.</title>
        <authorList>
            <person name="Ruckert C."/>
            <person name="Ballas P."/>
            <person name="Wagener K."/>
            <person name="Drillich M."/>
            <person name="Kaempfer P."/>
            <person name="Busse H.-J."/>
            <person name="Ehling-Schulz M."/>
        </authorList>
    </citation>
    <scope>NUCLEOTIDE SEQUENCE [LARGE SCALE GENOMIC DNA]</scope>
    <source>
        <strain evidence="8">LMM 1652</strain>
    </source>
</reference>
<dbReference type="InterPro" id="IPR029058">
    <property type="entry name" value="AB_hydrolase_fold"/>
</dbReference>
<feature type="compositionally biased region" description="Low complexity" evidence="5">
    <location>
        <begin position="1"/>
        <end position="19"/>
    </location>
</feature>
<proteinExistence type="inferred from homology"/>
<evidence type="ECO:0000256" key="2">
    <source>
        <dbReference type="ARBA" id="ARBA00022630"/>
    </source>
</evidence>
<dbReference type="InterPro" id="IPR051209">
    <property type="entry name" value="FAD-bind_Monooxygenase_sf"/>
</dbReference>
<dbReference type="KEGG" id="cuo:CUROG_07275"/>
<keyword evidence="2" id="KW-0285">Flavoprotein</keyword>
<feature type="region of interest" description="Disordered" evidence="5">
    <location>
        <begin position="1"/>
        <end position="40"/>
    </location>
</feature>
<dbReference type="PANTHER" id="PTHR42877">
    <property type="entry name" value="L-ORNITHINE N(5)-MONOOXYGENASE-RELATED"/>
    <property type="match status" value="1"/>
</dbReference>
<dbReference type="OrthoDB" id="5168853at2"/>
<dbReference type="SUPFAM" id="SSF51905">
    <property type="entry name" value="FAD/NAD(P)-binding domain"/>
    <property type="match status" value="2"/>
</dbReference>
<evidence type="ECO:0000256" key="4">
    <source>
        <dbReference type="ARBA" id="ARBA00023002"/>
    </source>
</evidence>
<dbReference type="SUPFAM" id="SSF53474">
    <property type="entry name" value="alpha/beta-Hydrolases"/>
    <property type="match status" value="1"/>
</dbReference>
<feature type="domain" description="AB hydrolase-1" evidence="6">
    <location>
        <begin position="566"/>
        <end position="804"/>
    </location>
</feature>
<dbReference type="RefSeq" id="WP_151903129.1">
    <property type="nucleotide sequence ID" value="NZ_CP045032.1"/>
</dbReference>
<gene>
    <name evidence="7" type="primary">hapE</name>
    <name evidence="7" type="ORF">CUROG_07275</name>
</gene>
<dbReference type="GO" id="GO:0050660">
    <property type="term" value="F:flavin adenine dinucleotide binding"/>
    <property type="evidence" value="ECO:0007669"/>
    <property type="project" value="InterPro"/>
</dbReference>
<dbReference type="EC" id="1.14.13.84" evidence="7"/>
<evidence type="ECO:0000256" key="3">
    <source>
        <dbReference type="ARBA" id="ARBA00022827"/>
    </source>
</evidence>
<dbReference type="GO" id="GO:0004499">
    <property type="term" value="F:N,N-dimethylaniline monooxygenase activity"/>
    <property type="evidence" value="ECO:0007669"/>
    <property type="project" value="InterPro"/>
</dbReference>
<accession>A0A5J6Z742</accession>
<evidence type="ECO:0000313" key="7">
    <source>
        <dbReference type="EMBL" id="QFQ02808.1"/>
    </source>
</evidence>
<dbReference type="Proteomes" id="UP000326711">
    <property type="component" value="Chromosome"/>
</dbReference>
<dbReference type="Pfam" id="PF12697">
    <property type="entry name" value="Abhydrolase_6"/>
    <property type="match status" value="1"/>
</dbReference>
<protein>
    <submittedName>
        <fullName evidence="7">4-hydroxyacetophenone monooxygenase</fullName>
        <ecNumber evidence="7">1.14.13.84</ecNumber>
    </submittedName>
</protein>
<keyword evidence="8" id="KW-1185">Reference proteome</keyword>
<dbReference type="InterPro" id="IPR020946">
    <property type="entry name" value="Flavin_mOase-like"/>
</dbReference>
<name>A0A5J6Z742_9CORY</name>
<dbReference type="PANTHER" id="PTHR42877:SF4">
    <property type="entry name" value="FAD_NAD(P)-BINDING DOMAIN-CONTAINING PROTEIN-RELATED"/>
    <property type="match status" value="1"/>
</dbReference>
<keyword evidence="3" id="KW-0274">FAD</keyword>
<comment type="similarity">
    <text evidence="1">Belongs to the FAD-binding monooxygenase family.</text>
</comment>
<evidence type="ECO:0000259" key="6">
    <source>
        <dbReference type="Pfam" id="PF12697"/>
    </source>
</evidence>
<evidence type="ECO:0000256" key="5">
    <source>
        <dbReference type="SAM" id="MobiDB-lite"/>
    </source>
</evidence>
<dbReference type="GO" id="GO:0033767">
    <property type="term" value="F:4-hydroxyacetophenone monooxygenase activity"/>
    <property type="evidence" value="ECO:0007669"/>
    <property type="project" value="UniProtKB-EC"/>
</dbReference>
<dbReference type="AlphaFoldDB" id="A0A5J6Z742"/>
<dbReference type="InterPro" id="IPR000073">
    <property type="entry name" value="AB_hydrolase_1"/>
</dbReference>
<dbReference type="PRINTS" id="PR00419">
    <property type="entry name" value="ADXRDTASE"/>
</dbReference>
<dbReference type="GO" id="GO:0050661">
    <property type="term" value="F:NADP binding"/>
    <property type="evidence" value="ECO:0007669"/>
    <property type="project" value="InterPro"/>
</dbReference>
<sequence length="810" mass="88338">MNSSHIPAAASASGATTETSLDHTATAGASPRGTTASGSSPRFAIIGSGFGGLGAAIELRKAGYKHITIFEREGEVGGVWRDNTYPGAACDVQSYLYSFSFQRSPEWSNMFAKQPEIFAYLKEVAKDHDLYRDIRLRCSVKEMHWDAQRSVWHLSTEEGDMDVEYVILATGVLADPIIPNIPGLEDFEGAAFHSSRWDHSVDHTGKRVAMIGTGASAIQIVPAIQPDVGKLSLFQRTPAWVLPRRDREITEKQKQRQRRFPLLNWLKRYWIFFEREWMVVGFQNPLIMRVVQEVAKAHMRKGINSNGKNPELIKKLLPDYRIGCKRILLSNTYYPALAQDNVDVVTSGVDRIDATGIVDSSGEHHDVDMIIFGTGFHTLGLPLTDKIFDERGRSMQKVQGESPTSYNSTTVHGFPNLFLIHGPNLALGHSSMVSMFEAQFRYIIQSVKYADGAGYTAIQPTTQAQRDYTAMVDKKTDGSVWVAGGCSSWYLDSTGRNSVVWPGTLIDYHRRLHTFHPEHHELTPPASVSALPAGAVSDASSDSAAALEGSEPSKDDAQQLGPVMYLHGLGCSPSIFNRVRALLPASASSAPLLRALESIESDATAVLPELRALSRDNGGQKVTLIGHSRGGLVATELAAMAPELVAKVIAVNSPATTETRLAAAKSAEKILAKPVIGQLAWKAMTPAMAKKSLSSLVAPKFRDPYTGEDQLPDAFAQDLKSTGLRGFLQANQSINDYLDATALTERFEQIKAQGVEVQVVFGTEDQRVAPAPYDEWATQRAGDVVKIEGSGHSPIWEAPEDVARVVKAGA</sequence>
<keyword evidence="7" id="KW-0503">Monooxygenase</keyword>
<evidence type="ECO:0000313" key="8">
    <source>
        <dbReference type="Proteomes" id="UP000326711"/>
    </source>
</evidence>
<dbReference type="EMBL" id="CP045032">
    <property type="protein sequence ID" value="QFQ02808.1"/>
    <property type="molecule type" value="Genomic_DNA"/>
</dbReference>
<dbReference type="Gene3D" id="3.50.50.60">
    <property type="entry name" value="FAD/NAD(P)-binding domain"/>
    <property type="match status" value="2"/>
</dbReference>
<keyword evidence="4 7" id="KW-0560">Oxidoreductase</keyword>